<proteinExistence type="predicted"/>
<organism evidence="2 3">
    <name type="scientific">Synaphobranchus kaupii</name>
    <name type="common">Kaup's arrowtooth eel</name>
    <dbReference type="NCBI Taxonomy" id="118154"/>
    <lineage>
        <taxon>Eukaryota</taxon>
        <taxon>Metazoa</taxon>
        <taxon>Chordata</taxon>
        <taxon>Craniata</taxon>
        <taxon>Vertebrata</taxon>
        <taxon>Euteleostomi</taxon>
        <taxon>Actinopterygii</taxon>
        <taxon>Neopterygii</taxon>
        <taxon>Teleostei</taxon>
        <taxon>Anguilliformes</taxon>
        <taxon>Synaphobranchidae</taxon>
        <taxon>Synaphobranchus</taxon>
    </lineage>
</organism>
<evidence type="ECO:0000256" key="1">
    <source>
        <dbReference type="SAM" id="MobiDB-lite"/>
    </source>
</evidence>
<dbReference type="OrthoDB" id="8908659at2759"/>
<comment type="caution">
    <text evidence="2">The sequence shown here is derived from an EMBL/GenBank/DDBJ whole genome shotgun (WGS) entry which is preliminary data.</text>
</comment>
<evidence type="ECO:0000313" key="3">
    <source>
        <dbReference type="Proteomes" id="UP001152622"/>
    </source>
</evidence>
<feature type="region of interest" description="Disordered" evidence="1">
    <location>
        <begin position="150"/>
        <end position="192"/>
    </location>
</feature>
<accession>A0A9Q1GH03</accession>
<dbReference type="EMBL" id="JAINUF010000001">
    <property type="protein sequence ID" value="KAJ8382832.1"/>
    <property type="molecule type" value="Genomic_DNA"/>
</dbReference>
<sequence>MDAHTTEDSDYRAVSVCQKGCGLVLLQRDMSDRNHCCVRALRTENRALLLRSARLEHEAQKRRARWGAREQHLLAQVTSLHYEARLAAVTYQKKLQQYMLHISDITKQLIGLSKGGGHDCDVIQGGAESLRVPHSREGESQAVKIRGGALCQDDPQQDPGAERVSVSHVPERGPAGQREELQVTDSIPQAEKHGVFELDRTLVSEGWSPLV</sequence>
<keyword evidence="3" id="KW-1185">Reference proteome</keyword>
<name>A0A9Q1GH03_SYNKA</name>
<dbReference type="AlphaFoldDB" id="A0A9Q1GH03"/>
<protein>
    <submittedName>
        <fullName evidence="2">Uncharacterized protein</fullName>
    </submittedName>
</protein>
<dbReference type="Proteomes" id="UP001152622">
    <property type="component" value="Chromosome 1"/>
</dbReference>
<reference evidence="2" key="1">
    <citation type="journal article" date="2023" name="Science">
        <title>Genome structures resolve the early diversification of teleost fishes.</title>
        <authorList>
            <person name="Parey E."/>
            <person name="Louis A."/>
            <person name="Montfort J."/>
            <person name="Bouchez O."/>
            <person name="Roques C."/>
            <person name="Iampietro C."/>
            <person name="Lluch J."/>
            <person name="Castinel A."/>
            <person name="Donnadieu C."/>
            <person name="Desvignes T."/>
            <person name="Floi Bucao C."/>
            <person name="Jouanno E."/>
            <person name="Wen M."/>
            <person name="Mejri S."/>
            <person name="Dirks R."/>
            <person name="Jansen H."/>
            <person name="Henkel C."/>
            <person name="Chen W.J."/>
            <person name="Zahm M."/>
            <person name="Cabau C."/>
            <person name="Klopp C."/>
            <person name="Thompson A.W."/>
            <person name="Robinson-Rechavi M."/>
            <person name="Braasch I."/>
            <person name="Lecointre G."/>
            <person name="Bobe J."/>
            <person name="Postlethwait J.H."/>
            <person name="Berthelot C."/>
            <person name="Roest Crollius H."/>
            <person name="Guiguen Y."/>
        </authorList>
    </citation>
    <scope>NUCLEOTIDE SEQUENCE</scope>
    <source>
        <strain evidence="2">WJC10195</strain>
    </source>
</reference>
<evidence type="ECO:0000313" key="2">
    <source>
        <dbReference type="EMBL" id="KAJ8382832.1"/>
    </source>
</evidence>
<gene>
    <name evidence="2" type="ORF">SKAU_G00036100</name>
</gene>